<dbReference type="AlphaFoldDB" id="A0A075MN75"/>
<name>A0A075MN75_9ARCH</name>
<organism evidence="1 2">
    <name type="scientific">Candidatus Nitrososphaera evergladensis SR1</name>
    <dbReference type="NCBI Taxonomy" id="1459636"/>
    <lineage>
        <taxon>Archaea</taxon>
        <taxon>Nitrososphaerota</taxon>
        <taxon>Nitrososphaeria</taxon>
        <taxon>Nitrososphaerales</taxon>
        <taxon>Nitrososphaeraceae</taxon>
        <taxon>Nitrososphaera</taxon>
    </lineage>
</organism>
<dbReference type="KEGG" id="nev:NTE_00915"/>
<accession>A0A075MN75</accession>
<dbReference type="HOGENOM" id="CLU_2091191_0_0_2"/>
<protein>
    <submittedName>
        <fullName evidence="1">Uncharacterized protein</fullName>
    </submittedName>
</protein>
<evidence type="ECO:0000313" key="1">
    <source>
        <dbReference type="EMBL" id="AIF82991.1"/>
    </source>
</evidence>
<sequence>MHSICYVTTTTAIEDLIWRLEGIWKYAALDYHIRAKGVVSNKSRKANEYAITLMKLWDTLDGFSQETIERVVVELEGKIIVLGKPEGKVEKKRHADMKALRTQLEQYLQVREEEEL</sequence>
<dbReference type="Proteomes" id="UP000028194">
    <property type="component" value="Chromosome"/>
</dbReference>
<dbReference type="EMBL" id="CP007174">
    <property type="protein sequence ID" value="AIF82991.1"/>
    <property type="molecule type" value="Genomic_DNA"/>
</dbReference>
<evidence type="ECO:0000313" key="2">
    <source>
        <dbReference type="Proteomes" id="UP000028194"/>
    </source>
</evidence>
<keyword evidence="2" id="KW-1185">Reference proteome</keyword>
<gene>
    <name evidence="1" type="ORF">NTE_00915</name>
</gene>
<proteinExistence type="predicted"/>
<reference evidence="1 2" key="1">
    <citation type="journal article" date="2014" name="PLoS ONE">
        <title>Genome Sequence of Candidatus Nitrososphaera evergladensis from Group I.1b Enriched from Everglades Soil Reveals Novel Genomic Features of the Ammonia-Oxidizing Archaea.</title>
        <authorList>
            <person name="Zhalnina K.V."/>
            <person name="Dias R."/>
            <person name="Leonard M.T."/>
            <person name="Dorr de Quadros P."/>
            <person name="Camargo F.A."/>
            <person name="Drew J.C."/>
            <person name="Farmerie W.G."/>
            <person name="Daroub S.H."/>
            <person name="Triplett E.W."/>
        </authorList>
    </citation>
    <scope>NUCLEOTIDE SEQUENCE [LARGE SCALE GENOMIC DNA]</scope>
    <source>
        <strain evidence="1 2">SR1</strain>
    </source>
</reference>